<dbReference type="InterPro" id="IPR011990">
    <property type="entry name" value="TPR-like_helical_dom_sf"/>
</dbReference>
<keyword evidence="5" id="KW-1185">Reference proteome</keyword>
<dbReference type="PANTHER" id="PTHR45586:SF1">
    <property type="entry name" value="LIPOPOLYSACCHARIDE ASSEMBLY PROTEIN B"/>
    <property type="match status" value="1"/>
</dbReference>
<feature type="repeat" description="TPR" evidence="3">
    <location>
        <begin position="189"/>
        <end position="222"/>
    </location>
</feature>
<keyword evidence="1" id="KW-0677">Repeat</keyword>
<name>A0A927IKJ6_9BURK</name>
<dbReference type="Gene3D" id="1.25.40.10">
    <property type="entry name" value="Tetratricopeptide repeat domain"/>
    <property type="match status" value="2"/>
</dbReference>
<dbReference type="AlphaFoldDB" id="A0A927IKJ6"/>
<dbReference type="SUPFAM" id="SSF48452">
    <property type="entry name" value="TPR-like"/>
    <property type="match status" value="1"/>
</dbReference>
<dbReference type="InterPro" id="IPR051012">
    <property type="entry name" value="CellSynth/LPSAsmb/PSIAsmb"/>
</dbReference>
<evidence type="ECO:0000313" key="4">
    <source>
        <dbReference type="EMBL" id="MBD8049703.1"/>
    </source>
</evidence>
<dbReference type="PROSITE" id="PS50005">
    <property type="entry name" value="TPR"/>
    <property type="match status" value="1"/>
</dbReference>
<evidence type="ECO:0000313" key="5">
    <source>
        <dbReference type="Proteomes" id="UP000647424"/>
    </source>
</evidence>
<keyword evidence="2 3" id="KW-0802">TPR repeat</keyword>
<evidence type="ECO:0000256" key="3">
    <source>
        <dbReference type="PROSITE-ProRule" id="PRU00339"/>
    </source>
</evidence>
<accession>A0A927IKJ6</accession>
<evidence type="ECO:0000256" key="1">
    <source>
        <dbReference type="ARBA" id="ARBA00022737"/>
    </source>
</evidence>
<sequence length="238" mass="26125">MASSVLQHTLYLAEHHWRSRRLTAAAKLYQQVLRSLPMHALAHSRLASLQLQAGHPHLAVPHLEKVLQGQPALPQHWVRLVRALQQAGDLERARACLDQSQQFGLPEHAIAQLAHSLSQPPDERQHALLATYQKGHHLTTEIAARLFMDDFPDHPLGWQVLGAVLHDAGRLEDALAVKLQTVEQLPQDANAHNNLACTQLALKDYAGALKSAQAALAIDPAHASAKLHEAQALKGMKA</sequence>
<dbReference type="RefSeq" id="WP_191818153.1">
    <property type="nucleotide sequence ID" value="NZ_JACYFT010000001.1"/>
</dbReference>
<gene>
    <name evidence="4" type="ORF">IC609_04030</name>
</gene>
<dbReference type="InterPro" id="IPR013105">
    <property type="entry name" value="TPR_2"/>
</dbReference>
<dbReference type="Pfam" id="PF14559">
    <property type="entry name" value="TPR_19"/>
    <property type="match status" value="1"/>
</dbReference>
<comment type="caution">
    <text evidence="4">The sequence shown here is derived from an EMBL/GenBank/DDBJ whole genome shotgun (WGS) entry which is preliminary data.</text>
</comment>
<organism evidence="4 5">
    <name type="scientific">Limnohabitans radicicola</name>
    <dbReference type="NCBI Taxonomy" id="2771427"/>
    <lineage>
        <taxon>Bacteria</taxon>
        <taxon>Pseudomonadati</taxon>
        <taxon>Pseudomonadota</taxon>
        <taxon>Betaproteobacteria</taxon>
        <taxon>Burkholderiales</taxon>
        <taxon>Comamonadaceae</taxon>
        <taxon>Limnohabitans</taxon>
    </lineage>
</organism>
<dbReference type="Pfam" id="PF07719">
    <property type="entry name" value="TPR_2"/>
    <property type="match status" value="1"/>
</dbReference>
<dbReference type="EMBL" id="JACYFT010000001">
    <property type="protein sequence ID" value="MBD8049703.1"/>
    <property type="molecule type" value="Genomic_DNA"/>
</dbReference>
<evidence type="ECO:0000256" key="2">
    <source>
        <dbReference type="ARBA" id="ARBA00022803"/>
    </source>
</evidence>
<proteinExistence type="predicted"/>
<reference evidence="4" key="1">
    <citation type="submission" date="2020-09" db="EMBL/GenBank/DDBJ databases">
        <title>Genome seq and assembly of Limnohabitants sp.</title>
        <authorList>
            <person name="Chhetri G."/>
        </authorList>
    </citation>
    <scope>NUCLEOTIDE SEQUENCE</scope>
    <source>
        <strain evidence="4">JUR4</strain>
    </source>
</reference>
<protein>
    <submittedName>
        <fullName evidence="4">Tetratricopeptide repeat protein</fullName>
    </submittedName>
</protein>
<dbReference type="InterPro" id="IPR019734">
    <property type="entry name" value="TPR_rpt"/>
</dbReference>
<dbReference type="Proteomes" id="UP000647424">
    <property type="component" value="Unassembled WGS sequence"/>
</dbReference>
<dbReference type="PANTHER" id="PTHR45586">
    <property type="entry name" value="TPR REPEAT-CONTAINING PROTEIN PA4667"/>
    <property type="match status" value="1"/>
</dbReference>
<dbReference type="SMART" id="SM00028">
    <property type="entry name" value="TPR"/>
    <property type="match status" value="3"/>
</dbReference>